<dbReference type="Proteomes" id="UP000198644">
    <property type="component" value="Unassembled WGS sequence"/>
</dbReference>
<dbReference type="AlphaFoldDB" id="A0A1I6J425"/>
<feature type="domain" description="AB hydrolase-1" evidence="2">
    <location>
        <begin position="46"/>
        <end position="282"/>
    </location>
</feature>
<dbReference type="InterPro" id="IPR051340">
    <property type="entry name" value="Haloalkane_dehalogenase"/>
</dbReference>
<dbReference type="PANTHER" id="PTHR42977">
    <property type="entry name" value="HYDROLASE-RELATED"/>
    <property type="match status" value="1"/>
</dbReference>
<dbReference type="OrthoDB" id="9780765at2"/>
<dbReference type="EMBL" id="FOYW01000002">
    <property type="protein sequence ID" value="SFR73689.1"/>
    <property type="molecule type" value="Genomic_DNA"/>
</dbReference>
<dbReference type="Pfam" id="PF00561">
    <property type="entry name" value="Abhydrolase_1"/>
    <property type="match status" value="1"/>
</dbReference>
<sequence length="300" mass="34022">MRILRTDDSRFTDLPDFPYPPRFTDVGTGAPLRLHHVDHGPAAASPVVMLHGEHGWSYLYRHMIPLLADAGLRVLAPDLIGFGRSDKPASQRDYSFERHLGWLEQWLVKLDLKRITLVCQNRTSLLALALVMRQPQRFSRIITANAVIPSTKEDRQPSMSCLLQAFARYSPWFPVPQLIQLGTTRPLSRAELAAFDAPFPDDAHKAGARSFARVLRHHHQEELNRQRLWRFLENWQKPFITCFSDSDPGTRGGHIRLQRRVPGALGQPHVTLKGGHFLQEDAPDSFARVIIDACRPSLAA</sequence>
<name>A0A1I6J425_9GAMM</name>
<reference evidence="3 4" key="1">
    <citation type="submission" date="2016-10" db="EMBL/GenBank/DDBJ databases">
        <authorList>
            <person name="de Groot N.N."/>
        </authorList>
    </citation>
    <scope>NUCLEOTIDE SEQUENCE [LARGE SCALE GENOMIC DNA]</scope>
    <source>
        <strain evidence="3 4">CGMCC 1.9167</strain>
    </source>
</reference>
<dbReference type="NCBIfam" id="NF002043">
    <property type="entry name" value="PRK00870.1"/>
    <property type="match status" value="1"/>
</dbReference>
<dbReference type="InterPro" id="IPR029058">
    <property type="entry name" value="AB_hydrolase_fold"/>
</dbReference>
<gene>
    <name evidence="3" type="ORF">SAMN05216203_2629</name>
</gene>
<dbReference type="STRING" id="650891.SAMN05216203_2629"/>
<evidence type="ECO:0000313" key="4">
    <source>
        <dbReference type="Proteomes" id="UP000198644"/>
    </source>
</evidence>
<proteinExistence type="predicted"/>
<dbReference type="InterPro" id="IPR000073">
    <property type="entry name" value="AB_hydrolase_1"/>
</dbReference>
<organism evidence="3 4">
    <name type="scientific">Marinobacter daqiaonensis</name>
    <dbReference type="NCBI Taxonomy" id="650891"/>
    <lineage>
        <taxon>Bacteria</taxon>
        <taxon>Pseudomonadati</taxon>
        <taxon>Pseudomonadota</taxon>
        <taxon>Gammaproteobacteria</taxon>
        <taxon>Pseudomonadales</taxon>
        <taxon>Marinobacteraceae</taxon>
        <taxon>Marinobacter</taxon>
    </lineage>
</organism>
<dbReference type="PRINTS" id="PR00412">
    <property type="entry name" value="EPOXHYDRLASE"/>
</dbReference>
<keyword evidence="4" id="KW-1185">Reference proteome</keyword>
<dbReference type="InterPro" id="IPR000639">
    <property type="entry name" value="Epox_hydrolase-like"/>
</dbReference>
<dbReference type="PRINTS" id="PR00111">
    <property type="entry name" value="ABHYDROLASE"/>
</dbReference>
<dbReference type="Gene3D" id="3.40.50.1820">
    <property type="entry name" value="alpha/beta hydrolase"/>
    <property type="match status" value="1"/>
</dbReference>
<dbReference type="PANTHER" id="PTHR42977:SF3">
    <property type="entry name" value="AB HYDROLASE-1 DOMAIN-CONTAINING PROTEIN"/>
    <property type="match status" value="1"/>
</dbReference>
<evidence type="ECO:0000256" key="1">
    <source>
        <dbReference type="ARBA" id="ARBA00022801"/>
    </source>
</evidence>
<protein>
    <submittedName>
        <fullName evidence="3">Haloalkane dehalogenase</fullName>
    </submittedName>
</protein>
<accession>A0A1I6J425</accession>
<dbReference type="SUPFAM" id="SSF53474">
    <property type="entry name" value="alpha/beta-Hydrolases"/>
    <property type="match status" value="1"/>
</dbReference>
<evidence type="ECO:0000259" key="2">
    <source>
        <dbReference type="Pfam" id="PF00561"/>
    </source>
</evidence>
<dbReference type="RefSeq" id="WP_092013882.1">
    <property type="nucleotide sequence ID" value="NZ_FOYW01000002.1"/>
</dbReference>
<evidence type="ECO:0000313" key="3">
    <source>
        <dbReference type="EMBL" id="SFR73689.1"/>
    </source>
</evidence>
<keyword evidence="1" id="KW-0378">Hydrolase</keyword>
<dbReference type="GO" id="GO:0004301">
    <property type="term" value="F:epoxide hydrolase activity"/>
    <property type="evidence" value="ECO:0007669"/>
    <property type="project" value="TreeGrafter"/>
</dbReference>